<evidence type="ECO:0000313" key="6">
    <source>
        <dbReference type="EMBL" id="QCI65589.1"/>
    </source>
</evidence>
<organism evidence="6 7">
    <name type="scientific">Phreatobacter stygius</name>
    <dbReference type="NCBI Taxonomy" id="1940610"/>
    <lineage>
        <taxon>Bacteria</taxon>
        <taxon>Pseudomonadati</taxon>
        <taxon>Pseudomonadota</taxon>
        <taxon>Alphaproteobacteria</taxon>
        <taxon>Hyphomicrobiales</taxon>
        <taxon>Phreatobacteraceae</taxon>
        <taxon>Phreatobacter</taxon>
    </lineage>
</organism>
<evidence type="ECO:0000256" key="1">
    <source>
        <dbReference type="ARBA" id="ARBA00004167"/>
    </source>
</evidence>
<dbReference type="InterPro" id="IPR007343">
    <property type="entry name" value="Uncharacterised_pept_Zn_put"/>
</dbReference>
<keyword evidence="7" id="KW-1185">Reference proteome</keyword>
<evidence type="ECO:0000256" key="3">
    <source>
        <dbReference type="ARBA" id="ARBA00022989"/>
    </source>
</evidence>
<dbReference type="GO" id="GO:0016020">
    <property type="term" value="C:membrane"/>
    <property type="evidence" value="ECO:0007669"/>
    <property type="project" value="UniProtKB-SubCell"/>
</dbReference>
<feature type="compositionally biased region" description="Basic and acidic residues" evidence="5">
    <location>
        <begin position="1"/>
        <end position="17"/>
    </location>
</feature>
<dbReference type="PANTHER" id="PTHR30168">
    <property type="entry name" value="PUTATIVE MEMBRANE PROTEIN YPFJ"/>
    <property type="match status" value="1"/>
</dbReference>
<protein>
    <recommendedName>
        <fullName evidence="8">Metalloprotease</fullName>
    </recommendedName>
</protein>
<sequence>MRYDDFRRSENVEDRRGGGGGGRIPGGPAGLGIGGMIVIGLISYMTGINPAILIGGYDAVTGGGQGQVQQQQQQGQQGRPGDQMGDFVAAVLGSTEDAWTKIFQEAGRRYEAPGLVMFSRATRSGCGAAQSAMGPFYCPTDRKVYLDTAFFQELTTRFRGCTGEAQACQFSYAYVVAHEIGHHVQNLMGLLDRVHQAQQSAGSESQSNALQVRVELQADCFAGVWAFHTQQRARFIDENDVRAAMQTAAAIGDDMLQKRSQGYVVPDSFTHGSSEQRQRWFMTGLRSGQISACNTFQAQQL</sequence>
<comment type="subcellular location">
    <subcellularLocation>
        <location evidence="1">Membrane</location>
        <topology evidence="1">Single-pass membrane protein</topology>
    </subcellularLocation>
</comment>
<evidence type="ECO:0000256" key="2">
    <source>
        <dbReference type="ARBA" id="ARBA00022692"/>
    </source>
</evidence>
<evidence type="ECO:0000313" key="7">
    <source>
        <dbReference type="Proteomes" id="UP000298781"/>
    </source>
</evidence>
<evidence type="ECO:0000256" key="5">
    <source>
        <dbReference type="SAM" id="MobiDB-lite"/>
    </source>
</evidence>
<dbReference type="AlphaFoldDB" id="A0A4D7AWS2"/>
<keyword evidence="2" id="KW-0812">Transmembrane</keyword>
<accession>A0A4D7AWS2</accession>
<dbReference type="EMBL" id="CP039690">
    <property type="protein sequence ID" value="QCI65589.1"/>
    <property type="molecule type" value="Genomic_DNA"/>
</dbReference>
<dbReference type="OrthoDB" id="9774900at2"/>
<name>A0A4D7AWS2_9HYPH</name>
<proteinExistence type="predicted"/>
<dbReference type="RefSeq" id="WP_136961035.1">
    <property type="nucleotide sequence ID" value="NZ_CP039690.1"/>
</dbReference>
<reference evidence="6 7" key="1">
    <citation type="submission" date="2019-04" db="EMBL/GenBank/DDBJ databases">
        <title>Phreatobacter aquaticus sp. nov.</title>
        <authorList>
            <person name="Choi A."/>
        </authorList>
    </citation>
    <scope>NUCLEOTIDE SEQUENCE [LARGE SCALE GENOMIC DNA]</scope>
    <source>
        <strain evidence="6 7">KCTC 52518</strain>
    </source>
</reference>
<keyword evidence="4" id="KW-0472">Membrane</keyword>
<dbReference type="KEGG" id="pstg:E8M01_16065"/>
<dbReference type="Proteomes" id="UP000298781">
    <property type="component" value="Chromosome"/>
</dbReference>
<gene>
    <name evidence="6" type="ORF">E8M01_16065</name>
</gene>
<evidence type="ECO:0000256" key="4">
    <source>
        <dbReference type="ARBA" id="ARBA00023136"/>
    </source>
</evidence>
<keyword evidence="3" id="KW-1133">Transmembrane helix</keyword>
<evidence type="ECO:0008006" key="8">
    <source>
        <dbReference type="Google" id="ProtNLM"/>
    </source>
</evidence>
<dbReference type="Pfam" id="PF04228">
    <property type="entry name" value="Zn_peptidase"/>
    <property type="match status" value="1"/>
</dbReference>
<feature type="region of interest" description="Disordered" evidence="5">
    <location>
        <begin position="1"/>
        <end position="26"/>
    </location>
</feature>
<dbReference type="PANTHER" id="PTHR30168:SF0">
    <property type="entry name" value="INNER MEMBRANE PROTEIN"/>
    <property type="match status" value="1"/>
</dbReference>